<dbReference type="InterPro" id="IPR036397">
    <property type="entry name" value="RNaseH_sf"/>
</dbReference>
<dbReference type="GO" id="GO:0003676">
    <property type="term" value="F:nucleic acid binding"/>
    <property type="evidence" value="ECO:0007669"/>
    <property type="project" value="InterPro"/>
</dbReference>
<name>A0A392T5F7_9FABA</name>
<feature type="non-terminal residue" evidence="2">
    <location>
        <position position="61"/>
    </location>
</feature>
<comment type="caution">
    <text evidence="2">The sequence shown here is derived from an EMBL/GenBank/DDBJ whole genome shotgun (WGS) entry which is preliminary data.</text>
</comment>
<keyword evidence="3" id="KW-1185">Reference proteome</keyword>
<evidence type="ECO:0000256" key="1">
    <source>
        <dbReference type="SAM" id="MobiDB-lite"/>
    </source>
</evidence>
<sequence length="61" mass="6928">MWAEWSYNTSQHSGTTKTPFEVTFGKPPPTIPQYLEGTSSIAAVDELLETREIMLADLRRK</sequence>
<evidence type="ECO:0000313" key="3">
    <source>
        <dbReference type="Proteomes" id="UP000265520"/>
    </source>
</evidence>
<accession>A0A392T5F7</accession>
<organism evidence="2 3">
    <name type="scientific">Trifolium medium</name>
    <dbReference type="NCBI Taxonomy" id="97028"/>
    <lineage>
        <taxon>Eukaryota</taxon>
        <taxon>Viridiplantae</taxon>
        <taxon>Streptophyta</taxon>
        <taxon>Embryophyta</taxon>
        <taxon>Tracheophyta</taxon>
        <taxon>Spermatophyta</taxon>
        <taxon>Magnoliopsida</taxon>
        <taxon>eudicotyledons</taxon>
        <taxon>Gunneridae</taxon>
        <taxon>Pentapetalae</taxon>
        <taxon>rosids</taxon>
        <taxon>fabids</taxon>
        <taxon>Fabales</taxon>
        <taxon>Fabaceae</taxon>
        <taxon>Papilionoideae</taxon>
        <taxon>50 kb inversion clade</taxon>
        <taxon>NPAAA clade</taxon>
        <taxon>Hologalegina</taxon>
        <taxon>IRL clade</taxon>
        <taxon>Trifolieae</taxon>
        <taxon>Trifolium</taxon>
    </lineage>
</organism>
<proteinExistence type="predicted"/>
<dbReference type="Gene3D" id="3.30.420.10">
    <property type="entry name" value="Ribonuclease H-like superfamily/Ribonuclease H"/>
    <property type="match status" value="1"/>
</dbReference>
<dbReference type="EMBL" id="LXQA010497755">
    <property type="protein sequence ID" value="MCI55525.1"/>
    <property type="molecule type" value="Genomic_DNA"/>
</dbReference>
<feature type="region of interest" description="Disordered" evidence="1">
    <location>
        <begin position="1"/>
        <end position="25"/>
    </location>
</feature>
<evidence type="ECO:0000313" key="2">
    <source>
        <dbReference type="EMBL" id="MCI55525.1"/>
    </source>
</evidence>
<protein>
    <submittedName>
        <fullName evidence="2">Retrotransposable element Tf2 155 kDa protein type 3</fullName>
    </submittedName>
</protein>
<feature type="compositionally biased region" description="Polar residues" evidence="1">
    <location>
        <begin position="1"/>
        <end position="18"/>
    </location>
</feature>
<dbReference type="Proteomes" id="UP000265520">
    <property type="component" value="Unassembled WGS sequence"/>
</dbReference>
<reference evidence="2 3" key="1">
    <citation type="journal article" date="2018" name="Front. Plant Sci.">
        <title>Red Clover (Trifolium pratense) and Zigzag Clover (T. medium) - A Picture of Genomic Similarities and Differences.</title>
        <authorList>
            <person name="Dluhosova J."/>
            <person name="Istvanek J."/>
            <person name="Nedelnik J."/>
            <person name="Repkova J."/>
        </authorList>
    </citation>
    <scope>NUCLEOTIDE SEQUENCE [LARGE SCALE GENOMIC DNA]</scope>
    <source>
        <strain evidence="3">cv. 10/8</strain>
        <tissue evidence="2">Leaf</tissue>
    </source>
</reference>
<dbReference type="AlphaFoldDB" id="A0A392T5F7"/>